<gene>
    <name evidence="2" type="ORF">Acor_38380</name>
</gene>
<reference evidence="2 3" key="1">
    <citation type="submission" date="2019-10" db="EMBL/GenBank/DDBJ databases">
        <title>Whole genome shotgun sequence of Acrocarpospora corrugata NBRC 13972.</title>
        <authorList>
            <person name="Ichikawa N."/>
            <person name="Kimura A."/>
            <person name="Kitahashi Y."/>
            <person name="Komaki H."/>
            <person name="Oguchi A."/>
        </authorList>
    </citation>
    <scope>NUCLEOTIDE SEQUENCE [LARGE SCALE GENOMIC DNA]</scope>
    <source>
        <strain evidence="2 3">NBRC 13972</strain>
    </source>
</reference>
<protein>
    <submittedName>
        <fullName evidence="2">Uncharacterized protein</fullName>
    </submittedName>
</protein>
<keyword evidence="1" id="KW-1133">Transmembrane helix</keyword>
<dbReference type="Proteomes" id="UP000334990">
    <property type="component" value="Unassembled WGS sequence"/>
</dbReference>
<feature type="transmembrane region" description="Helical" evidence="1">
    <location>
        <begin position="50"/>
        <end position="67"/>
    </location>
</feature>
<evidence type="ECO:0000313" key="3">
    <source>
        <dbReference type="Proteomes" id="UP000334990"/>
    </source>
</evidence>
<name>A0A5M3VZB7_9ACTN</name>
<dbReference type="RefSeq" id="WP_155338041.1">
    <property type="nucleotide sequence ID" value="NZ_BAAABN010000030.1"/>
</dbReference>
<comment type="caution">
    <text evidence="2">The sequence shown here is derived from an EMBL/GenBank/DDBJ whole genome shotgun (WGS) entry which is preliminary data.</text>
</comment>
<dbReference type="OrthoDB" id="8438314at2"/>
<keyword evidence="1" id="KW-0812">Transmembrane</keyword>
<keyword evidence="1" id="KW-0472">Membrane</keyword>
<accession>A0A5M3VZB7</accession>
<sequence length="348" mass="39889">MPQRWHRWWRRAMFRLRPRRTVGVVTLLGVSAGLLTWARTAPEGFQQELMLNIGASVLVIAFSYAIIDPIFEELRRSRVEEHPLFDDQRFSEHVRAAERVVAVMDVGSHLLEGQASRERFLECLRVALRSGATARVLLLDPSSTAAEQREEEIRPVRVRDVICDNLRYLDLFTRTIPEPLRPRFQVRIYDALPSIQLYRWDDKGLISFFPIGVRASASPHLEVVMSSPLGEFVHERFEALWHHPSTRPLTEYMELPVSVRHAGIVIHECAVRFIELDGTRYIEGARMLAQLTDHGIHGLDLVLEDRIFTLSRVSAEDDADHAPVNQAFRLKYGRSSLGESTLIMKLAP</sequence>
<organism evidence="2 3">
    <name type="scientific">Acrocarpospora corrugata</name>
    <dbReference type="NCBI Taxonomy" id="35763"/>
    <lineage>
        <taxon>Bacteria</taxon>
        <taxon>Bacillati</taxon>
        <taxon>Actinomycetota</taxon>
        <taxon>Actinomycetes</taxon>
        <taxon>Streptosporangiales</taxon>
        <taxon>Streptosporangiaceae</taxon>
        <taxon>Acrocarpospora</taxon>
    </lineage>
</organism>
<keyword evidence="3" id="KW-1185">Reference proteome</keyword>
<evidence type="ECO:0000313" key="2">
    <source>
        <dbReference type="EMBL" id="GES01774.1"/>
    </source>
</evidence>
<dbReference type="AlphaFoldDB" id="A0A5M3VZB7"/>
<dbReference type="EMBL" id="BLAD01000053">
    <property type="protein sequence ID" value="GES01774.1"/>
    <property type="molecule type" value="Genomic_DNA"/>
</dbReference>
<proteinExistence type="predicted"/>
<evidence type="ECO:0000256" key="1">
    <source>
        <dbReference type="SAM" id="Phobius"/>
    </source>
</evidence>